<sequence>MEELKSIGNNYSVSIDGRVYSHKRNKYLQQRVGPRGYMMVNLSIGGKCKTFTVHRLVATAWIPNPNNKEQINHIDGDKTNNSVNNLEWCTSSQNVIHAFDTGLKIPSKGLVTKNGRFNDEDIAEIRRLYNEEHLSQYKIASIYNVTRSAIQQILNNSTYKGV</sequence>
<reference evidence="2 3" key="1">
    <citation type="submission" date="2018-07" db="EMBL/GenBank/DDBJ databases">
        <title>PhiCrAss001, a member of the most abundant bacteriophage family in the human gut, infects Bacteroides.</title>
        <authorList>
            <person name="Shkoporov A.N."/>
            <person name="Khokhlova E.V."/>
            <person name="Fitzgerald C.B."/>
            <person name="Stockdale S.R."/>
            <person name="Draper L.A."/>
            <person name="Ross R.P."/>
            <person name="Hill C."/>
        </authorList>
    </citation>
    <scope>NUCLEOTIDE SEQUENCE [LARGE SCALE GENOMIC DNA]</scope>
    <source>
        <strain evidence="3">crAss001</strain>
    </source>
</reference>
<evidence type="ECO:0000313" key="2">
    <source>
        <dbReference type="EMBL" id="AXQ62742.1"/>
    </source>
</evidence>
<dbReference type="Proteomes" id="UP000262320">
    <property type="component" value="Segment"/>
</dbReference>
<dbReference type="SUPFAM" id="SSF54060">
    <property type="entry name" value="His-Me finger endonucleases"/>
    <property type="match status" value="1"/>
</dbReference>
<feature type="domain" description="HNH nuclease" evidence="1">
    <location>
        <begin position="53"/>
        <end position="95"/>
    </location>
</feature>
<proteinExistence type="predicted"/>
<gene>
    <name evidence="2" type="ORF">crAss001_99</name>
</gene>
<dbReference type="Pfam" id="PF13392">
    <property type="entry name" value="HNH_3"/>
    <property type="match status" value="1"/>
</dbReference>
<evidence type="ECO:0000259" key="1">
    <source>
        <dbReference type="Pfam" id="PF13392"/>
    </source>
</evidence>
<protein>
    <submittedName>
        <fullName evidence="2">HNH endonuclease</fullName>
    </submittedName>
</protein>
<name>A0A385DVU5_BPCA1</name>
<evidence type="ECO:0000313" key="3">
    <source>
        <dbReference type="Proteomes" id="UP000262320"/>
    </source>
</evidence>
<dbReference type="InterPro" id="IPR036388">
    <property type="entry name" value="WH-like_DNA-bd_sf"/>
</dbReference>
<accession>A0A385DVU5</accession>
<keyword evidence="2" id="KW-0378">Hydrolase</keyword>
<dbReference type="Gene3D" id="3.90.75.20">
    <property type="match status" value="1"/>
</dbReference>
<dbReference type="InterPro" id="IPR003615">
    <property type="entry name" value="HNH_nuc"/>
</dbReference>
<dbReference type="InterPro" id="IPR044925">
    <property type="entry name" value="His-Me_finger_sf"/>
</dbReference>
<organismHost>
    <name type="scientific">Bacteroides intestinalis</name>
    <dbReference type="NCBI Taxonomy" id="329854"/>
</organismHost>
<dbReference type="EMBL" id="MH675552">
    <property type="protein sequence ID" value="AXQ62742.1"/>
    <property type="molecule type" value="Genomic_DNA"/>
</dbReference>
<keyword evidence="2" id="KW-0255">Endonuclease</keyword>
<keyword evidence="2" id="KW-0540">Nuclease</keyword>
<organism evidence="2 3">
    <name type="scientific">Bacteroides phage crAss001</name>
    <name type="common">Bacteroides phage PhiCrAss001</name>
    <dbReference type="NCBI Taxonomy" id="2301731"/>
    <lineage>
        <taxon>Viruses</taxon>
        <taxon>Duplodnaviria</taxon>
        <taxon>Heunggongvirae</taxon>
        <taxon>Uroviricota</taxon>
        <taxon>Caudoviricetes</taxon>
        <taxon>Crassvirales</taxon>
        <taxon>Steigviridae</taxon>
        <taxon>Asinivirinae</taxon>
        <taxon>Kehishuvirus</taxon>
        <taxon>Kehishuvirus primarius</taxon>
    </lineage>
</organism>
<dbReference type="Gene3D" id="1.10.10.10">
    <property type="entry name" value="Winged helix-like DNA-binding domain superfamily/Winged helix DNA-binding domain"/>
    <property type="match status" value="1"/>
</dbReference>
<keyword evidence="3" id="KW-1185">Reference proteome</keyword>
<dbReference type="GO" id="GO:0004519">
    <property type="term" value="F:endonuclease activity"/>
    <property type="evidence" value="ECO:0007669"/>
    <property type="project" value="UniProtKB-KW"/>
</dbReference>